<dbReference type="RefSeq" id="XP_013756323.1">
    <property type="nucleotide sequence ID" value="XM_013900869.1"/>
</dbReference>
<gene>
    <name evidence="2" type="ORF">AMSG_06461</name>
</gene>
<dbReference type="InterPro" id="IPR002509">
    <property type="entry name" value="NODB_dom"/>
</dbReference>
<organism evidence="2 3">
    <name type="scientific">Thecamonas trahens ATCC 50062</name>
    <dbReference type="NCBI Taxonomy" id="461836"/>
    <lineage>
        <taxon>Eukaryota</taxon>
        <taxon>Apusozoa</taxon>
        <taxon>Apusomonadida</taxon>
        <taxon>Apusomonadidae</taxon>
        <taxon>Thecamonas</taxon>
    </lineage>
</organism>
<dbReference type="Gene3D" id="3.20.20.370">
    <property type="entry name" value="Glycoside hydrolase/deacetylase"/>
    <property type="match status" value="1"/>
</dbReference>
<keyword evidence="3" id="KW-1185">Reference proteome</keyword>
<proteinExistence type="predicted"/>
<sequence>MLLLRTSTLRKMMYVLAVAVAMVTLYSIATSPMATGRNRRQALLRQVMVKARAAVFDVALTKECGKVDEKVEELVAGRRQELKKLGGKHMVGLSFDDFWLSEWLDDLLPVLDSAGAKATFFVPTSRIAAASKIELDMLDALVEAGHEIGHHSHTHGNAAEFVNGPAYASLLREYLLGELRPSLNFAYPYGATHEILDASLLPSFGLLRTTDGPLLDDMPSATDIDAAIPLRDAAGAVGALGLDEPVSEVVVNTLFADLAALDEPHVLLFYGHRTSPQARLHVELSKLHRIIAHGRALGLEFVTFADIYLARSLRTRPTVQ</sequence>
<dbReference type="PROSITE" id="PS51677">
    <property type="entry name" value="NODB"/>
    <property type="match status" value="1"/>
</dbReference>
<evidence type="ECO:0000259" key="1">
    <source>
        <dbReference type="PROSITE" id="PS51677"/>
    </source>
</evidence>
<dbReference type="OrthoDB" id="2125469at2759"/>
<dbReference type="Proteomes" id="UP000054408">
    <property type="component" value="Unassembled WGS sequence"/>
</dbReference>
<accession>A0A0L0DG08</accession>
<name>A0A0L0DG08_THETB</name>
<dbReference type="Pfam" id="PF01522">
    <property type="entry name" value="Polysacc_deac_1"/>
    <property type="match status" value="1"/>
</dbReference>
<feature type="domain" description="NodB homology" evidence="1">
    <location>
        <begin position="89"/>
        <end position="157"/>
    </location>
</feature>
<evidence type="ECO:0000313" key="3">
    <source>
        <dbReference type="Proteomes" id="UP000054408"/>
    </source>
</evidence>
<dbReference type="InterPro" id="IPR011330">
    <property type="entry name" value="Glyco_hydro/deAcase_b/a-brl"/>
</dbReference>
<dbReference type="AlphaFoldDB" id="A0A0L0DG08"/>
<dbReference type="SUPFAM" id="SSF88713">
    <property type="entry name" value="Glycoside hydrolase/deacetylase"/>
    <property type="match status" value="1"/>
</dbReference>
<dbReference type="GeneID" id="25565617"/>
<dbReference type="GO" id="GO:0005975">
    <property type="term" value="P:carbohydrate metabolic process"/>
    <property type="evidence" value="ECO:0007669"/>
    <property type="project" value="InterPro"/>
</dbReference>
<dbReference type="GO" id="GO:0016810">
    <property type="term" value="F:hydrolase activity, acting on carbon-nitrogen (but not peptide) bonds"/>
    <property type="evidence" value="ECO:0007669"/>
    <property type="project" value="InterPro"/>
</dbReference>
<protein>
    <recommendedName>
        <fullName evidence="1">NodB homology domain-containing protein</fullName>
    </recommendedName>
</protein>
<reference evidence="2 3" key="1">
    <citation type="submission" date="2010-05" db="EMBL/GenBank/DDBJ databases">
        <title>The Genome Sequence of Thecamonas trahens ATCC 50062.</title>
        <authorList>
            <consortium name="The Broad Institute Genome Sequencing Platform"/>
            <person name="Russ C."/>
            <person name="Cuomo C."/>
            <person name="Shea T."/>
            <person name="Young S.K."/>
            <person name="Zeng Q."/>
            <person name="Koehrsen M."/>
            <person name="Haas B."/>
            <person name="Borodovsky M."/>
            <person name="Guigo R."/>
            <person name="Alvarado L."/>
            <person name="Berlin A."/>
            <person name="Bochicchio J."/>
            <person name="Borenstein D."/>
            <person name="Chapman S."/>
            <person name="Chen Z."/>
            <person name="Freedman E."/>
            <person name="Gellesch M."/>
            <person name="Goldberg J."/>
            <person name="Griggs A."/>
            <person name="Gujja S."/>
            <person name="Heilman E."/>
            <person name="Heiman D."/>
            <person name="Hepburn T."/>
            <person name="Howarth C."/>
            <person name="Jen D."/>
            <person name="Larson L."/>
            <person name="Mehta T."/>
            <person name="Park D."/>
            <person name="Pearson M."/>
            <person name="Roberts A."/>
            <person name="Saif S."/>
            <person name="Shenoy N."/>
            <person name="Sisk P."/>
            <person name="Stolte C."/>
            <person name="Sykes S."/>
            <person name="Thomson T."/>
            <person name="Walk T."/>
            <person name="White J."/>
            <person name="Yandava C."/>
            <person name="Burger G."/>
            <person name="Gray M.W."/>
            <person name="Holland P.W.H."/>
            <person name="King N."/>
            <person name="Lang F.B.F."/>
            <person name="Roger A.J."/>
            <person name="Ruiz-Trillo I."/>
            <person name="Lander E."/>
            <person name="Nusbaum C."/>
        </authorList>
    </citation>
    <scope>NUCLEOTIDE SEQUENCE [LARGE SCALE GENOMIC DNA]</scope>
    <source>
        <strain evidence="2 3">ATCC 50062</strain>
    </source>
</reference>
<dbReference type="EMBL" id="GL349465">
    <property type="protein sequence ID" value="KNC51115.1"/>
    <property type="molecule type" value="Genomic_DNA"/>
</dbReference>
<evidence type="ECO:0000313" key="2">
    <source>
        <dbReference type="EMBL" id="KNC51115.1"/>
    </source>
</evidence>